<proteinExistence type="predicted"/>
<reference evidence="3" key="1">
    <citation type="submission" date="2022-07" db="EMBL/GenBank/DDBJ databases">
        <title>The genome of Lyophyllum shimeji provides insight into the initial evolution of ectomycorrhizal fungal genome.</title>
        <authorList>
            <person name="Kobayashi Y."/>
            <person name="Shibata T."/>
            <person name="Hirakawa H."/>
            <person name="Shigenobu S."/>
            <person name="Nishiyama T."/>
            <person name="Yamada A."/>
            <person name="Hasebe M."/>
            <person name="Kawaguchi M."/>
        </authorList>
    </citation>
    <scope>NUCLEOTIDE SEQUENCE</scope>
    <source>
        <strain evidence="3">AT787</strain>
    </source>
</reference>
<dbReference type="AlphaFoldDB" id="A0A9P3PCI3"/>
<evidence type="ECO:0000256" key="1">
    <source>
        <dbReference type="SAM" id="MobiDB-lite"/>
    </source>
</evidence>
<keyword evidence="2" id="KW-0732">Signal</keyword>
<feature type="signal peptide" evidence="2">
    <location>
        <begin position="1"/>
        <end position="18"/>
    </location>
</feature>
<keyword evidence="4" id="KW-1185">Reference proteome</keyword>
<organism evidence="3 4">
    <name type="scientific">Lyophyllum shimeji</name>
    <name type="common">Hon-shimeji</name>
    <name type="synonym">Tricholoma shimeji</name>
    <dbReference type="NCBI Taxonomy" id="47721"/>
    <lineage>
        <taxon>Eukaryota</taxon>
        <taxon>Fungi</taxon>
        <taxon>Dikarya</taxon>
        <taxon>Basidiomycota</taxon>
        <taxon>Agaricomycotina</taxon>
        <taxon>Agaricomycetes</taxon>
        <taxon>Agaricomycetidae</taxon>
        <taxon>Agaricales</taxon>
        <taxon>Tricholomatineae</taxon>
        <taxon>Lyophyllaceae</taxon>
        <taxon>Lyophyllum</taxon>
    </lineage>
</organism>
<comment type="caution">
    <text evidence="3">The sequence shown here is derived from an EMBL/GenBank/DDBJ whole genome shotgun (WGS) entry which is preliminary data.</text>
</comment>
<dbReference type="EMBL" id="BRPK01000001">
    <property type="protein sequence ID" value="GLB33247.1"/>
    <property type="molecule type" value="Genomic_DNA"/>
</dbReference>
<evidence type="ECO:0000313" key="4">
    <source>
        <dbReference type="Proteomes" id="UP001063166"/>
    </source>
</evidence>
<dbReference type="InterPro" id="IPR009078">
    <property type="entry name" value="Ferritin-like_SF"/>
</dbReference>
<dbReference type="Pfam" id="PF13668">
    <property type="entry name" value="Ferritin_2"/>
    <property type="match status" value="1"/>
</dbReference>
<dbReference type="SUPFAM" id="SSF47240">
    <property type="entry name" value="Ferritin-like"/>
    <property type="match status" value="1"/>
</dbReference>
<sequence length="389" mass="39443">MRYSSAIIALAAPLVAYAAPARFYGKRAASDVLVFKFADVLEQLESTFYQQAIAKFKDTDFTSAGFPSSQIPIEQFTSIQADEASHSSALQAALKSFGETPITSCQFNFDSALTDVATMAATARVVETVGVAAYLGGATLLTDPVLLTAAGSILTVEARHQTILNVLSSGGTAIPAAFDMAFTPSEVLAIASPFISGCQIPIPANPTLSVTNTGTVAPGTLLTFKADSLNGTIPDSSLFCQMLVGGAPMSIPLPLSQCVVPAGINGPVALFITSDGQPLINNVRDRATNKLVAGPTLAFVDTKPQMLGQIARSSSGSGSNAQSSTSTQTISPAEASSIISSANGAATATAAAASASSTSASVSGTSGGPNTFVGKSPDGKITVKGWTGL</sequence>
<evidence type="ECO:0000256" key="2">
    <source>
        <dbReference type="SAM" id="SignalP"/>
    </source>
</evidence>
<dbReference type="CDD" id="cd00657">
    <property type="entry name" value="Ferritin_like"/>
    <property type="match status" value="1"/>
</dbReference>
<feature type="region of interest" description="Disordered" evidence="1">
    <location>
        <begin position="357"/>
        <end position="389"/>
    </location>
</feature>
<gene>
    <name evidence="3" type="ORF">LshimejAT787_0101310</name>
</gene>
<evidence type="ECO:0000313" key="3">
    <source>
        <dbReference type="EMBL" id="GLB33247.1"/>
    </source>
</evidence>
<feature type="chain" id="PRO_5040286061" evidence="2">
    <location>
        <begin position="19"/>
        <end position="389"/>
    </location>
</feature>
<accession>A0A9P3PCI3</accession>
<protein>
    <submittedName>
        <fullName evidence="3">Ferritin-like domain containing protein</fullName>
    </submittedName>
</protein>
<dbReference type="Proteomes" id="UP001063166">
    <property type="component" value="Unassembled WGS sequence"/>
</dbReference>
<dbReference type="OrthoDB" id="1001765at2759"/>
<feature type="region of interest" description="Disordered" evidence="1">
    <location>
        <begin position="310"/>
        <end position="332"/>
    </location>
</feature>
<name>A0A9P3PCI3_LYOSH</name>